<sequence>MSSKISTIINDLLNEEPNVIGVALIGSDNQISFQTENWDLSQDLSGILNIIQAESGVGRITLQEINYMVVENTPERKIATNIKGKGHIIICPTGDNNAALMCYISPQAGPRDALFNVQEYAKKLKKKL</sequence>
<dbReference type="Gene3D" id="3.30.450.30">
    <property type="entry name" value="Dynein light chain 2a, cytoplasmic"/>
    <property type="match status" value="1"/>
</dbReference>
<proteinExistence type="predicted"/>
<dbReference type="AlphaFoldDB" id="X1QT94"/>
<name>X1QT94_9ZZZZ</name>
<reference evidence="1" key="1">
    <citation type="journal article" date="2014" name="Front. Microbiol.">
        <title>High frequency of phylogenetically diverse reductive dehalogenase-homologous genes in deep subseafloor sedimentary metagenomes.</title>
        <authorList>
            <person name="Kawai M."/>
            <person name="Futagami T."/>
            <person name="Toyoda A."/>
            <person name="Takaki Y."/>
            <person name="Nishi S."/>
            <person name="Hori S."/>
            <person name="Arai W."/>
            <person name="Tsubouchi T."/>
            <person name="Morono Y."/>
            <person name="Uchiyama I."/>
            <person name="Ito T."/>
            <person name="Fujiyama A."/>
            <person name="Inagaki F."/>
            <person name="Takami H."/>
        </authorList>
    </citation>
    <scope>NUCLEOTIDE SEQUENCE</scope>
    <source>
        <strain evidence="1">Expedition CK06-06</strain>
    </source>
</reference>
<dbReference type="SUPFAM" id="SSF55770">
    <property type="entry name" value="Profilin (actin-binding protein)"/>
    <property type="match status" value="1"/>
</dbReference>
<evidence type="ECO:0008006" key="2">
    <source>
        <dbReference type="Google" id="ProtNLM"/>
    </source>
</evidence>
<gene>
    <name evidence="1" type="ORF">S06H3_39938</name>
</gene>
<protein>
    <recommendedName>
        <fullName evidence="2">Roadblock/LAMTOR2 domain-containing protein</fullName>
    </recommendedName>
</protein>
<accession>X1QT94</accession>
<dbReference type="InterPro" id="IPR036140">
    <property type="entry name" value="PFN_sf"/>
</dbReference>
<dbReference type="EMBL" id="BARV01024470">
    <property type="protein sequence ID" value="GAI46484.1"/>
    <property type="molecule type" value="Genomic_DNA"/>
</dbReference>
<comment type="caution">
    <text evidence="1">The sequence shown here is derived from an EMBL/GenBank/DDBJ whole genome shotgun (WGS) entry which is preliminary data.</text>
</comment>
<evidence type="ECO:0000313" key="1">
    <source>
        <dbReference type="EMBL" id="GAI46484.1"/>
    </source>
</evidence>
<organism evidence="1">
    <name type="scientific">marine sediment metagenome</name>
    <dbReference type="NCBI Taxonomy" id="412755"/>
    <lineage>
        <taxon>unclassified sequences</taxon>
        <taxon>metagenomes</taxon>
        <taxon>ecological metagenomes</taxon>
    </lineage>
</organism>